<accession>A0A934TYJ8</accession>
<reference evidence="2" key="1">
    <citation type="submission" date="2021-01" db="EMBL/GenBank/DDBJ databases">
        <title>Genome public.</title>
        <authorList>
            <person name="Liu C."/>
            <person name="Sun Q."/>
        </authorList>
    </citation>
    <scope>NUCLEOTIDE SEQUENCE</scope>
    <source>
        <strain evidence="2">M6</strain>
    </source>
</reference>
<evidence type="ECO:0000259" key="1">
    <source>
        <dbReference type="Pfam" id="PF13240"/>
    </source>
</evidence>
<protein>
    <submittedName>
        <fullName evidence="2">Zinc-ribbon domain-containing protein</fullName>
    </submittedName>
</protein>
<feature type="domain" description="Zinc-ribbon" evidence="1">
    <location>
        <begin position="137"/>
        <end position="159"/>
    </location>
</feature>
<dbReference type="Proteomes" id="UP000633365">
    <property type="component" value="Unassembled WGS sequence"/>
</dbReference>
<comment type="caution">
    <text evidence="2">The sequence shown here is derived from an EMBL/GenBank/DDBJ whole genome shotgun (WGS) entry which is preliminary data.</text>
</comment>
<organism evidence="2 3">
    <name type="scientific">Ruminococcus difficilis</name>
    <dbReference type="NCBI Taxonomy" id="2763069"/>
    <lineage>
        <taxon>Bacteria</taxon>
        <taxon>Bacillati</taxon>
        <taxon>Bacillota</taxon>
        <taxon>Clostridia</taxon>
        <taxon>Eubacteriales</taxon>
        <taxon>Oscillospiraceae</taxon>
        <taxon>Ruminococcus</taxon>
    </lineage>
</organism>
<dbReference type="EMBL" id="JAEQMG010000048">
    <property type="protein sequence ID" value="MBK6088126.1"/>
    <property type="molecule type" value="Genomic_DNA"/>
</dbReference>
<dbReference type="Pfam" id="PF13240">
    <property type="entry name" value="Zn_Ribbon_1"/>
    <property type="match status" value="1"/>
</dbReference>
<gene>
    <name evidence="2" type="ORF">JKK62_05575</name>
</gene>
<keyword evidence="3" id="KW-1185">Reference proteome</keyword>
<dbReference type="RefSeq" id="WP_186832872.1">
    <property type="nucleotide sequence ID" value="NZ_JAEQMG010000048.1"/>
</dbReference>
<evidence type="ECO:0000313" key="2">
    <source>
        <dbReference type="EMBL" id="MBK6088126.1"/>
    </source>
</evidence>
<evidence type="ECO:0000313" key="3">
    <source>
        <dbReference type="Proteomes" id="UP000633365"/>
    </source>
</evidence>
<sequence>MARSATDERIIDLPIELIIGRMRTVGSESNFALRSENPTPTGVWFRVHHGASMASWGEKITVTLTPMGQQTKVNIFSECGMPTQLIDYGKNRKVVNYLFDFIMRPGYGQPAQMPPLNQDYAPQQAQSVQQPAAQMRFCTACGKPIIAGARFCTNCGKPLQ</sequence>
<dbReference type="AlphaFoldDB" id="A0A934TYJ8"/>
<dbReference type="InterPro" id="IPR026870">
    <property type="entry name" value="Zinc_ribbon_dom"/>
</dbReference>
<proteinExistence type="predicted"/>
<name>A0A934TYJ8_9FIRM</name>